<dbReference type="eggNOG" id="ENOG502SHD0">
    <property type="taxonomic scope" value="Eukaryota"/>
</dbReference>
<dbReference type="EMBL" id="JARH01000321">
    <property type="protein sequence ID" value="EXF82377.1"/>
    <property type="molecule type" value="Genomic_DNA"/>
</dbReference>
<dbReference type="InterPro" id="IPR052202">
    <property type="entry name" value="Yeast_MetPath_Reg"/>
</dbReference>
<evidence type="ECO:0000313" key="11">
    <source>
        <dbReference type="Proteomes" id="UP000020467"/>
    </source>
</evidence>
<feature type="compositionally biased region" description="Polar residues" evidence="8">
    <location>
        <begin position="826"/>
        <end position="844"/>
    </location>
</feature>
<evidence type="ECO:0000259" key="9">
    <source>
        <dbReference type="SMART" id="SM00906"/>
    </source>
</evidence>
<dbReference type="GO" id="GO:0006351">
    <property type="term" value="P:DNA-templated transcription"/>
    <property type="evidence" value="ECO:0007669"/>
    <property type="project" value="InterPro"/>
</dbReference>
<keyword evidence="4" id="KW-0805">Transcription regulation</keyword>
<evidence type="ECO:0000256" key="8">
    <source>
        <dbReference type="SAM" id="MobiDB-lite"/>
    </source>
</evidence>
<reference evidence="10 11" key="1">
    <citation type="submission" date="2014-02" db="EMBL/GenBank/DDBJ databases">
        <title>The genome sequence of Colletotrichum fioriniae PJ7.</title>
        <authorList>
            <person name="Baroncelli R."/>
            <person name="Thon M.R."/>
        </authorList>
    </citation>
    <scope>NUCLEOTIDE SEQUENCE [LARGE SCALE GENOMIC DNA]</scope>
    <source>
        <strain evidence="10 11">PJ7</strain>
    </source>
</reference>
<dbReference type="InterPro" id="IPR013658">
    <property type="entry name" value="SGL"/>
</dbReference>
<keyword evidence="2" id="KW-0479">Metal-binding</keyword>
<keyword evidence="7" id="KW-0539">Nucleus</keyword>
<dbReference type="Gene3D" id="2.120.10.30">
    <property type="entry name" value="TolB, C-terminal domain"/>
    <property type="match status" value="1"/>
</dbReference>
<evidence type="ECO:0000256" key="3">
    <source>
        <dbReference type="ARBA" id="ARBA00022833"/>
    </source>
</evidence>
<dbReference type="InterPro" id="IPR007219">
    <property type="entry name" value="XnlR_reg_dom"/>
</dbReference>
<evidence type="ECO:0000256" key="4">
    <source>
        <dbReference type="ARBA" id="ARBA00023015"/>
    </source>
</evidence>
<dbReference type="SUPFAM" id="SSF63829">
    <property type="entry name" value="Calcium-dependent phosphotriesterase"/>
    <property type="match status" value="1"/>
</dbReference>
<dbReference type="GO" id="GO:0045944">
    <property type="term" value="P:positive regulation of transcription by RNA polymerase II"/>
    <property type="evidence" value="ECO:0007669"/>
    <property type="project" value="TreeGrafter"/>
</dbReference>
<evidence type="ECO:0000313" key="10">
    <source>
        <dbReference type="EMBL" id="EXF82377.1"/>
    </source>
</evidence>
<evidence type="ECO:0000256" key="6">
    <source>
        <dbReference type="ARBA" id="ARBA00023163"/>
    </source>
</evidence>
<evidence type="ECO:0000256" key="1">
    <source>
        <dbReference type="ARBA" id="ARBA00004123"/>
    </source>
</evidence>
<dbReference type="AlphaFoldDB" id="A0A010QQK8"/>
<keyword evidence="5" id="KW-0238">DNA-binding</keyword>
<dbReference type="Pfam" id="PF04082">
    <property type="entry name" value="Fungal_trans"/>
    <property type="match status" value="1"/>
</dbReference>
<dbReference type="Pfam" id="PF08450">
    <property type="entry name" value="SGL"/>
    <property type="match status" value="1"/>
</dbReference>
<evidence type="ECO:0000256" key="5">
    <source>
        <dbReference type="ARBA" id="ARBA00023125"/>
    </source>
</evidence>
<protein>
    <recommendedName>
        <fullName evidence="9">Xylanolytic transcriptional activator regulatory domain-containing protein</fullName>
    </recommendedName>
</protein>
<dbReference type="PANTHER" id="PTHR47782:SF12">
    <property type="entry name" value="ZN(II)2CYS6 TRANSCRIPTION FACTOR (EUROFUNG)"/>
    <property type="match status" value="1"/>
</dbReference>
<dbReference type="CDD" id="cd12148">
    <property type="entry name" value="fungal_TF_MHR"/>
    <property type="match status" value="1"/>
</dbReference>
<dbReference type="GO" id="GO:0043565">
    <property type="term" value="F:sequence-specific DNA binding"/>
    <property type="evidence" value="ECO:0007669"/>
    <property type="project" value="TreeGrafter"/>
</dbReference>
<dbReference type="SMART" id="SM00906">
    <property type="entry name" value="Fungal_trans"/>
    <property type="match status" value="1"/>
</dbReference>
<keyword evidence="3" id="KW-0862">Zinc</keyword>
<evidence type="ECO:0000256" key="7">
    <source>
        <dbReference type="ARBA" id="ARBA00023242"/>
    </source>
</evidence>
<feature type="region of interest" description="Disordered" evidence="8">
    <location>
        <begin position="818"/>
        <end position="844"/>
    </location>
</feature>
<organism evidence="10 11">
    <name type="scientific">Colletotrichum fioriniae PJ7</name>
    <dbReference type="NCBI Taxonomy" id="1445577"/>
    <lineage>
        <taxon>Eukaryota</taxon>
        <taxon>Fungi</taxon>
        <taxon>Dikarya</taxon>
        <taxon>Ascomycota</taxon>
        <taxon>Pezizomycotina</taxon>
        <taxon>Sordariomycetes</taxon>
        <taxon>Hypocreomycetidae</taxon>
        <taxon>Glomerellales</taxon>
        <taxon>Glomerellaceae</taxon>
        <taxon>Colletotrichum</taxon>
        <taxon>Colletotrichum acutatum species complex</taxon>
    </lineage>
</organism>
<accession>A0A010QQK8</accession>
<dbReference type="GO" id="GO:0005634">
    <property type="term" value="C:nucleus"/>
    <property type="evidence" value="ECO:0007669"/>
    <property type="project" value="UniProtKB-SubCell"/>
</dbReference>
<dbReference type="OrthoDB" id="5296287at2759"/>
<dbReference type="KEGG" id="cfj:CFIO01_01837"/>
<sequence length="890" mass="99664">MNFYPVPPIIQAELYVRIPDDLRCIDKDTEWRGGFARQFQHIFLEGPVVDDNGNLYIVDVPYGRILKINPKKNITIVAEWDGEPNGLAATENGRLIIADYKQGPNDLIVDSKGSIYFTDQGQTGMTDPTGKVYRLLPDGKLETLVENGVSPNGLVLSPDEKFLFVAMTRSNQVWRLPLHPDGTTTKAGVFFQSFGNAGPDGLAMDEEGSLFICHPSLGSIFVVDSDGIPKTRILTQTLDTLPVDGHRSCDNADQPAAETGPTVTSIENSSVSHGDGLGFMASLFTDPDLRRNNMELLQLLVRVPSTSEPVIQPCGLPSDEEGEFLFDEYLSWSHVQSPFLRRDEVKRLCDRVFSHVPTDQPASDYDLFRAFMILAVGSVLPFRNGTHAQHPEGYYLAALQRMGSDFLTRGQASIQDLLLICRFGIYHRIGTSIWDVVRLCARLCIEQGLYHNDNDPTDFMRVQMKRRVFWQVYMIDRYSSTVLGKPFSIDDRDIEASFPADANDEDLVTASQFSCDFEAFRSSHVTLDTTEMTVFFTSVRLRQISSRIHSEFSRLACNYLQSLKSHLAPGHIYATLSCLMQDLQHWRDDCPMFQQPKCLYESQDWYDLLLAREQLYLVRRAIDLMPKRGGKTPRHISVLCLRTALRTIWAYSRLCQQRPLTTHTRSYFHMMFTAGLSVLFCVSTATKLEKECLSHASAGLIQCEETLKKMVDQLPSAKHYVAVFGALRRNTSRNLDKVLGSLQSDALSQAKNLDYMSSGLRLSSERFSGPLEASRPSSLGSHYVLGSSVLGMNSDARLQEPNLRESIPSNVSFVRPVESATLGNPGPSTHGSRTTDGPTAATDSFSPGTDFLDWALLSDEALWNMESVLGEYVYGDPEKHIEALDAFEFQ</sequence>
<gene>
    <name evidence="10" type="ORF">CFIO01_01837</name>
</gene>
<feature type="domain" description="Xylanolytic transcriptional activator regulatory" evidence="9">
    <location>
        <begin position="433"/>
        <end position="505"/>
    </location>
</feature>
<comment type="subcellular location">
    <subcellularLocation>
        <location evidence="1">Nucleus</location>
    </subcellularLocation>
</comment>
<evidence type="ECO:0000256" key="2">
    <source>
        <dbReference type="ARBA" id="ARBA00022723"/>
    </source>
</evidence>
<dbReference type="InterPro" id="IPR011042">
    <property type="entry name" value="6-blade_b-propeller_TolB-like"/>
</dbReference>
<proteinExistence type="predicted"/>
<dbReference type="HOGENOM" id="CLU_015464_0_0_1"/>
<keyword evidence="6" id="KW-0804">Transcription</keyword>
<dbReference type="Proteomes" id="UP000020467">
    <property type="component" value="Unassembled WGS sequence"/>
</dbReference>
<dbReference type="GO" id="GO:0008270">
    <property type="term" value="F:zinc ion binding"/>
    <property type="evidence" value="ECO:0007669"/>
    <property type="project" value="InterPro"/>
</dbReference>
<dbReference type="PANTHER" id="PTHR47782">
    <property type="entry name" value="ZN(II)2CYS6 TRANSCRIPTION FACTOR (EUROFUNG)-RELATED"/>
    <property type="match status" value="1"/>
</dbReference>
<dbReference type="GO" id="GO:0000981">
    <property type="term" value="F:DNA-binding transcription factor activity, RNA polymerase II-specific"/>
    <property type="evidence" value="ECO:0007669"/>
    <property type="project" value="TreeGrafter"/>
</dbReference>
<name>A0A010QQK8_9PEZI</name>
<keyword evidence="11" id="KW-1185">Reference proteome</keyword>
<comment type="caution">
    <text evidence="10">The sequence shown here is derived from an EMBL/GenBank/DDBJ whole genome shotgun (WGS) entry which is preliminary data.</text>
</comment>
<dbReference type="STRING" id="1445577.A0A010QQK8"/>